<dbReference type="Proteomes" id="UP001500689">
    <property type="component" value="Unassembled WGS sequence"/>
</dbReference>
<organism evidence="3 4">
    <name type="scientific">Amycolatopsis ultiminotia</name>
    <dbReference type="NCBI Taxonomy" id="543629"/>
    <lineage>
        <taxon>Bacteria</taxon>
        <taxon>Bacillati</taxon>
        <taxon>Actinomycetota</taxon>
        <taxon>Actinomycetes</taxon>
        <taxon>Pseudonocardiales</taxon>
        <taxon>Pseudonocardiaceae</taxon>
        <taxon>Amycolatopsis</taxon>
    </lineage>
</organism>
<keyword evidence="4" id="KW-1185">Reference proteome</keyword>
<feature type="transmembrane region" description="Helical" evidence="2">
    <location>
        <begin position="172"/>
        <end position="193"/>
    </location>
</feature>
<keyword evidence="2" id="KW-0812">Transmembrane</keyword>
<feature type="region of interest" description="Disordered" evidence="1">
    <location>
        <begin position="202"/>
        <end position="272"/>
    </location>
</feature>
<evidence type="ECO:0000313" key="3">
    <source>
        <dbReference type="EMBL" id="GAA3554024.1"/>
    </source>
</evidence>
<proteinExistence type="predicted"/>
<keyword evidence="2" id="KW-1133">Transmembrane helix</keyword>
<evidence type="ECO:0000256" key="2">
    <source>
        <dbReference type="SAM" id="Phobius"/>
    </source>
</evidence>
<evidence type="ECO:0000313" key="4">
    <source>
        <dbReference type="Proteomes" id="UP001500689"/>
    </source>
</evidence>
<accession>A0ABP6WPQ0</accession>
<comment type="caution">
    <text evidence="3">The sequence shown here is derived from an EMBL/GenBank/DDBJ whole genome shotgun (WGS) entry which is preliminary data.</text>
</comment>
<feature type="compositionally biased region" description="Acidic residues" evidence="1">
    <location>
        <begin position="212"/>
        <end position="224"/>
    </location>
</feature>
<evidence type="ECO:0008006" key="5">
    <source>
        <dbReference type="Google" id="ProtNLM"/>
    </source>
</evidence>
<protein>
    <recommendedName>
        <fullName evidence="5">Capsular polysaccharide biosynthesis protein</fullName>
    </recommendedName>
</protein>
<name>A0ABP6WPQ0_9PSEU</name>
<evidence type="ECO:0000256" key="1">
    <source>
        <dbReference type="SAM" id="MobiDB-lite"/>
    </source>
</evidence>
<gene>
    <name evidence="3" type="ORF">GCM10022222_42110</name>
</gene>
<dbReference type="EMBL" id="BAAAZN010000008">
    <property type="protein sequence ID" value="GAA3554024.1"/>
    <property type="molecule type" value="Genomic_DNA"/>
</dbReference>
<reference evidence="4" key="1">
    <citation type="journal article" date="2019" name="Int. J. Syst. Evol. Microbiol.">
        <title>The Global Catalogue of Microorganisms (GCM) 10K type strain sequencing project: providing services to taxonomists for standard genome sequencing and annotation.</title>
        <authorList>
            <consortium name="The Broad Institute Genomics Platform"/>
            <consortium name="The Broad Institute Genome Sequencing Center for Infectious Disease"/>
            <person name="Wu L."/>
            <person name="Ma J."/>
        </authorList>
    </citation>
    <scope>NUCLEOTIDE SEQUENCE [LARGE SCALE GENOMIC DNA]</scope>
    <source>
        <strain evidence="4">JCM 16898</strain>
    </source>
</reference>
<sequence>MDLFGIFRIALRRWYVLVAALVVTGLLGFVAASQVAPSYSVDGVLVVNIPYAQDETAAARLAGNPYYDTRTAASVMGSIADSPDLRDFVAGGGGSPDYVINVDSGRPLLLITITAQSQQATLSTYTLLWKELERRMQALQDVKQIPGQFRVTVDDALQPKEAAESTGSRAKVLLAALAIGVVLALGLSVYVDYLMRRRELRKAATDQPEAGADTDIDIEAEADTEAGWSDVRTEHTETPWSDQPTRQLRPVPNGRPEGAVPAGLPGDGERPR</sequence>
<keyword evidence="2" id="KW-0472">Membrane</keyword>
<dbReference type="RefSeq" id="WP_344862300.1">
    <property type="nucleotide sequence ID" value="NZ_BAAAZN010000008.1"/>
</dbReference>